<dbReference type="CDD" id="cd00883">
    <property type="entry name" value="beta_CA_cladeA"/>
    <property type="match status" value="1"/>
</dbReference>
<dbReference type="PROSITE" id="PS00704">
    <property type="entry name" value="PROK_CO2_ANHYDRASE_1"/>
    <property type="match status" value="1"/>
</dbReference>
<keyword evidence="4" id="KW-0479">Metal-binding</keyword>
<accession>A0ABT1LEP0</accession>
<dbReference type="InterPro" id="IPR036874">
    <property type="entry name" value="Carbonic_anhydrase_sf"/>
</dbReference>
<dbReference type="Pfam" id="PF00484">
    <property type="entry name" value="Pro_CA"/>
    <property type="match status" value="1"/>
</dbReference>
<protein>
    <recommendedName>
        <fullName evidence="3 8">Carbonic anhydrase</fullName>
        <ecNumber evidence="3 8">4.2.1.1</ecNumber>
    </recommendedName>
    <alternativeName>
        <fullName evidence="8">Carbonate dehydratase</fullName>
    </alternativeName>
</protein>
<evidence type="ECO:0000313" key="9">
    <source>
        <dbReference type="EMBL" id="MCP8939568.1"/>
    </source>
</evidence>
<name>A0ABT1LEP0_9HYPH</name>
<dbReference type="PANTHER" id="PTHR11002">
    <property type="entry name" value="CARBONIC ANHYDRASE"/>
    <property type="match status" value="1"/>
</dbReference>
<proteinExistence type="inferred from homology"/>
<dbReference type="PANTHER" id="PTHR11002:SF76">
    <property type="entry name" value="CARBONIC ANHYDRASE"/>
    <property type="match status" value="1"/>
</dbReference>
<dbReference type="EC" id="4.2.1.1" evidence="3 8"/>
<keyword evidence="5 8" id="KW-0862">Zinc</keyword>
<dbReference type="Proteomes" id="UP001205890">
    <property type="component" value="Unassembled WGS sequence"/>
</dbReference>
<sequence length="248" mass="27780">MSRTLDHLFDRNVAWAHAKTRDDPRFFVRMAEQQTPRYLWVGCSDSRVTANDVLGLDPGEVFVHRNVGNIVHTSDMNLLSVLEFAVDQLGVEHVIVCGHYGCGGMRRALSGGRGELVDHWLQPISMFYRKHRAVFDALDEEARLARLCEINVEMQVRRLAATPIVENAWARNQPVHLHGWLYAIHDGLLRDLGPHLSSVAEREALVSLDHRVSNPVEPVTALRRHAQEAFASEAASGACCAPARSLRP</sequence>
<gene>
    <name evidence="9" type="ORF">NK718_13660</name>
</gene>
<evidence type="ECO:0000256" key="1">
    <source>
        <dbReference type="ARBA" id="ARBA00001947"/>
    </source>
</evidence>
<comment type="function">
    <text evidence="8">Reversible hydration of carbon dioxide.</text>
</comment>
<dbReference type="Gene3D" id="3.40.1050.10">
    <property type="entry name" value="Carbonic anhydrase"/>
    <property type="match status" value="1"/>
</dbReference>
<comment type="catalytic activity">
    <reaction evidence="7 8">
        <text>hydrogencarbonate + H(+) = CO2 + H2O</text>
        <dbReference type="Rhea" id="RHEA:10748"/>
        <dbReference type="ChEBI" id="CHEBI:15377"/>
        <dbReference type="ChEBI" id="CHEBI:15378"/>
        <dbReference type="ChEBI" id="CHEBI:16526"/>
        <dbReference type="ChEBI" id="CHEBI:17544"/>
        <dbReference type="EC" id="4.2.1.1"/>
    </reaction>
</comment>
<reference evidence="9 10" key="1">
    <citation type="submission" date="2022-07" db="EMBL/GenBank/DDBJ databases">
        <authorList>
            <person name="Li W.-J."/>
            <person name="Deng Q.-Q."/>
        </authorList>
    </citation>
    <scope>NUCLEOTIDE SEQUENCE [LARGE SCALE GENOMIC DNA]</scope>
    <source>
        <strain evidence="9 10">SYSU M60028</strain>
    </source>
</reference>
<evidence type="ECO:0000256" key="6">
    <source>
        <dbReference type="ARBA" id="ARBA00023239"/>
    </source>
</evidence>
<evidence type="ECO:0000256" key="7">
    <source>
        <dbReference type="ARBA" id="ARBA00048348"/>
    </source>
</evidence>
<dbReference type="SUPFAM" id="SSF53056">
    <property type="entry name" value="beta-carbonic anhydrase, cab"/>
    <property type="match status" value="1"/>
</dbReference>
<comment type="similarity">
    <text evidence="2 8">Belongs to the beta-class carbonic anhydrase family.</text>
</comment>
<evidence type="ECO:0000256" key="4">
    <source>
        <dbReference type="ARBA" id="ARBA00022723"/>
    </source>
</evidence>
<dbReference type="InterPro" id="IPR015892">
    <property type="entry name" value="Carbonic_anhydrase_CS"/>
</dbReference>
<evidence type="ECO:0000256" key="2">
    <source>
        <dbReference type="ARBA" id="ARBA00006217"/>
    </source>
</evidence>
<evidence type="ECO:0000256" key="3">
    <source>
        <dbReference type="ARBA" id="ARBA00012925"/>
    </source>
</evidence>
<evidence type="ECO:0000256" key="8">
    <source>
        <dbReference type="RuleBase" id="RU003956"/>
    </source>
</evidence>
<dbReference type="EMBL" id="JANCLU010000012">
    <property type="protein sequence ID" value="MCP8939568.1"/>
    <property type="molecule type" value="Genomic_DNA"/>
</dbReference>
<organism evidence="9 10">
    <name type="scientific">Alsobacter ponti</name>
    <dbReference type="NCBI Taxonomy" id="2962936"/>
    <lineage>
        <taxon>Bacteria</taxon>
        <taxon>Pseudomonadati</taxon>
        <taxon>Pseudomonadota</taxon>
        <taxon>Alphaproteobacteria</taxon>
        <taxon>Hyphomicrobiales</taxon>
        <taxon>Alsobacteraceae</taxon>
        <taxon>Alsobacter</taxon>
    </lineage>
</organism>
<comment type="caution">
    <text evidence="9">The sequence shown here is derived from an EMBL/GenBank/DDBJ whole genome shotgun (WGS) entry which is preliminary data.</text>
</comment>
<evidence type="ECO:0000256" key="5">
    <source>
        <dbReference type="ARBA" id="ARBA00022833"/>
    </source>
</evidence>
<dbReference type="InterPro" id="IPR001765">
    <property type="entry name" value="Carbonic_anhydrase"/>
</dbReference>
<dbReference type="PROSITE" id="PS00705">
    <property type="entry name" value="PROK_CO2_ANHYDRASE_2"/>
    <property type="match status" value="1"/>
</dbReference>
<keyword evidence="6 8" id="KW-0456">Lyase</keyword>
<comment type="cofactor">
    <cofactor evidence="1">
        <name>Zn(2+)</name>
        <dbReference type="ChEBI" id="CHEBI:29105"/>
    </cofactor>
</comment>
<dbReference type="SMART" id="SM00947">
    <property type="entry name" value="Pro_CA"/>
    <property type="match status" value="1"/>
</dbReference>
<evidence type="ECO:0000313" key="10">
    <source>
        <dbReference type="Proteomes" id="UP001205890"/>
    </source>
</evidence>
<keyword evidence="10" id="KW-1185">Reference proteome</keyword>